<dbReference type="AlphaFoldDB" id="A0A0N4ZBC8"/>
<evidence type="ECO:0000313" key="1">
    <source>
        <dbReference type="Proteomes" id="UP000038045"/>
    </source>
</evidence>
<organism evidence="1 2">
    <name type="scientific">Parastrongyloides trichosuri</name>
    <name type="common">Possum-specific nematode worm</name>
    <dbReference type="NCBI Taxonomy" id="131310"/>
    <lineage>
        <taxon>Eukaryota</taxon>
        <taxon>Metazoa</taxon>
        <taxon>Ecdysozoa</taxon>
        <taxon>Nematoda</taxon>
        <taxon>Chromadorea</taxon>
        <taxon>Rhabditida</taxon>
        <taxon>Tylenchina</taxon>
        <taxon>Panagrolaimomorpha</taxon>
        <taxon>Strongyloidoidea</taxon>
        <taxon>Strongyloididae</taxon>
        <taxon>Parastrongyloides</taxon>
    </lineage>
</organism>
<dbReference type="WBParaSite" id="PTRK_0000484100.1">
    <property type="protein sequence ID" value="PTRK_0000484100.1"/>
    <property type="gene ID" value="PTRK_0000484100"/>
</dbReference>
<accession>A0A0N4ZBC8</accession>
<keyword evidence="1" id="KW-1185">Reference proteome</keyword>
<dbReference type="Proteomes" id="UP000038045">
    <property type="component" value="Unplaced"/>
</dbReference>
<reference evidence="2" key="1">
    <citation type="submission" date="2017-02" db="UniProtKB">
        <authorList>
            <consortium name="WormBaseParasite"/>
        </authorList>
    </citation>
    <scope>IDENTIFICATION</scope>
</reference>
<sequence length="175" mass="20625">MLSPVIRNGMQLYKTNNYNHQNAKNLKKQSKQNFKNSNNKVGMKQKSIVTQNTPKNNSKNCHGSKNNITVLEKITEGEELDTSDHSQSQNEKEIDETKCCIFYKKHDHSNESKNLIQRFTITCSSRVHNLYYRWKNRRKTISENFENEKYTTNEKYKSEKIPYIVVEKNDVSLLN</sequence>
<proteinExistence type="predicted"/>
<evidence type="ECO:0000313" key="2">
    <source>
        <dbReference type="WBParaSite" id="PTRK_0000484100.1"/>
    </source>
</evidence>
<name>A0A0N4ZBC8_PARTI</name>
<protein>
    <submittedName>
        <fullName evidence="2">Homeobox-containing protein</fullName>
    </submittedName>
</protein>